<dbReference type="PANTHER" id="PTHR30373">
    <property type="entry name" value="UPF0603 PROTEIN YGCG"/>
    <property type="match status" value="1"/>
</dbReference>
<evidence type="ECO:0000256" key="1">
    <source>
        <dbReference type="SAM" id="MobiDB-lite"/>
    </source>
</evidence>
<sequence length="280" mass="30678">MTPMRYRTTLHIMNRLFIALLAVSLWMPTSRAQESFSAERAPAESSENQTKDYTPFPAPDLGYVSDNADLLTREEEERIERWLWQAEEKAGLEVVVVTIGSIRDYPGAPSSSIEIFARGLFNTYGIGNMPANDGVLLLVAVKDRKARIELGAGYGHARNRDAQRIMDEDILPAFRQEDYAAGIRNGVKGILREFGGLRVGPNWPLIGVALSIPVVGLIAVSLFRNGKRGWGWISVGLLIVLILALIWILRQTLRHMPRRSGGLGSFGGGFSGGGGATGGW</sequence>
<feature type="transmembrane region" description="Helical" evidence="2">
    <location>
        <begin position="203"/>
        <end position="223"/>
    </location>
</feature>
<dbReference type="AlphaFoldDB" id="A0A3A4NRH6"/>
<keyword evidence="2" id="KW-0472">Membrane</keyword>
<dbReference type="EMBL" id="QZKU01000105">
    <property type="protein sequence ID" value="RJP18141.1"/>
    <property type="molecule type" value="Genomic_DNA"/>
</dbReference>
<evidence type="ECO:0000256" key="2">
    <source>
        <dbReference type="SAM" id="Phobius"/>
    </source>
</evidence>
<proteinExistence type="predicted"/>
<dbReference type="Proteomes" id="UP000265882">
    <property type="component" value="Unassembled WGS sequence"/>
</dbReference>
<feature type="region of interest" description="Disordered" evidence="1">
    <location>
        <begin position="37"/>
        <end position="56"/>
    </location>
</feature>
<evidence type="ECO:0000313" key="4">
    <source>
        <dbReference type="EMBL" id="RJP18141.1"/>
    </source>
</evidence>
<evidence type="ECO:0000259" key="3">
    <source>
        <dbReference type="Pfam" id="PF04536"/>
    </source>
</evidence>
<comment type="caution">
    <text evidence="4">The sequence shown here is derived from an EMBL/GenBank/DDBJ whole genome shotgun (WGS) entry which is preliminary data.</text>
</comment>
<evidence type="ECO:0000313" key="5">
    <source>
        <dbReference type="Proteomes" id="UP000265882"/>
    </source>
</evidence>
<feature type="domain" description="TPM" evidence="3">
    <location>
        <begin position="64"/>
        <end position="191"/>
    </location>
</feature>
<feature type="transmembrane region" description="Helical" evidence="2">
    <location>
        <begin position="230"/>
        <end position="249"/>
    </location>
</feature>
<dbReference type="Pfam" id="PF04536">
    <property type="entry name" value="TPM_phosphatase"/>
    <property type="match status" value="1"/>
</dbReference>
<gene>
    <name evidence="4" type="ORF">C4520_14925</name>
</gene>
<accession>A0A3A4NRH6</accession>
<reference evidence="4 5" key="1">
    <citation type="journal article" date="2017" name="ISME J.">
        <title>Energy and carbon metabolisms in a deep terrestrial subsurface fluid microbial community.</title>
        <authorList>
            <person name="Momper L."/>
            <person name="Jungbluth S.P."/>
            <person name="Lee M.D."/>
            <person name="Amend J.P."/>
        </authorList>
    </citation>
    <scope>NUCLEOTIDE SEQUENCE [LARGE SCALE GENOMIC DNA]</scope>
    <source>
        <strain evidence="4">SURF_5</strain>
    </source>
</reference>
<organism evidence="4 5">
    <name type="scientific">Abyssobacteria bacterium (strain SURF_5)</name>
    <dbReference type="NCBI Taxonomy" id="2093360"/>
    <lineage>
        <taxon>Bacteria</taxon>
        <taxon>Pseudomonadati</taxon>
        <taxon>Candidatus Hydrogenedentota</taxon>
        <taxon>Candidatus Abyssobacteria</taxon>
    </lineage>
</organism>
<dbReference type="Gene3D" id="3.10.310.50">
    <property type="match status" value="1"/>
</dbReference>
<dbReference type="PANTHER" id="PTHR30373:SF2">
    <property type="entry name" value="UPF0603 PROTEIN YGCG"/>
    <property type="match status" value="1"/>
</dbReference>
<keyword evidence="2" id="KW-1133">Transmembrane helix</keyword>
<name>A0A3A4NRH6_ABYX5</name>
<dbReference type="InterPro" id="IPR007621">
    <property type="entry name" value="TPM_dom"/>
</dbReference>
<keyword evidence="2" id="KW-0812">Transmembrane</keyword>
<protein>
    <submittedName>
        <fullName evidence="4">TPM domain-containing protein</fullName>
    </submittedName>
</protein>